<evidence type="ECO:0000256" key="4">
    <source>
        <dbReference type="ARBA" id="ARBA00022827"/>
    </source>
</evidence>
<accession>A0A939BNM4</accession>
<dbReference type="Proteomes" id="UP000774000">
    <property type="component" value="Unassembled WGS sequence"/>
</dbReference>
<dbReference type="Pfam" id="PF07992">
    <property type="entry name" value="Pyr_redox_2"/>
    <property type="match status" value="1"/>
</dbReference>
<dbReference type="SUPFAM" id="SSF51905">
    <property type="entry name" value="FAD/NAD(P)-binding domain"/>
    <property type="match status" value="1"/>
</dbReference>
<keyword evidence="6 11" id="KW-0560">Oxidoreductase</keyword>
<dbReference type="InterPro" id="IPR050097">
    <property type="entry name" value="Ferredoxin-NADP_redctase_2"/>
</dbReference>
<dbReference type="InterPro" id="IPR011900">
    <property type="entry name" value="GRX_bact"/>
</dbReference>
<evidence type="ECO:0000313" key="11">
    <source>
        <dbReference type="EMBL" id="MBM7555742.1"/>
    </source>
</evidence>
<dbReference type="PRINTS" id="PR00469">
    <property type="entry name" value="PNDRDTASEII"/>
</dbReference>
<gene>
    <name evidence="11" type="ORF">JOC47_000567</name>
</gene>
<evidence type="ECO:0000256" key="2">
    <source>
        <dbReference type="ARBA" id="ARBA00022448"/>
    </source>
</evidence>
<dbReference type="NCBIfam" id="TIGR02181">
    <property type="entry name" value="GRX_bact"/>
    <property type="match status" value="1"/>
</dbReference>
<dbReference type="PROSITE" id="PS00573">
    <property type="entry name" value="PYRIDINE_REDOX_2"/>
    <property type="match status" value="1"/>
</dbReference>
<feature type="domain" description="Glutaredoxin" evidence="9">
    <location>
        <begin position="9"/>
        <end position="69"/>
    </location>
</feature>
<dbReference type="CDD" id="cd03418">
    <property type="entry name" value="GRX_GRXb_1_3_like"/>
    <property type="match status" value="1"/>
</dbReference>
<dbReference type="RefSeq" id="WP_204700461.1">
    <property type="nucleotide sequence ID" value="NZ_JAFBDQ010000002.1"/>
</dbReference>
<dbReference type="Gene3D" id="3.50.50.60">
    <property type="entry name" value="FAD/NAD(P)-binding domain"/>
    <property type="match status" value="2"/>
</dbReference>
<dbReference type="GO" id="GO:0016668">
    <property type="term" value="F:oxidoreductase activity, acting on a sulfur group of donors, NAD(P) as acceptor"/>
    <property type="evidence" value="ECO:0007669"/>
    <property type="project" value="UniProtKB-ARBA"/>
</dbReference>
<dbReference type="InterPro" id="IPR008255">
    <property type="entry name" value="Pyr_nucl-diS_OxRdtase_2_AS"/>
</dbReference>
<dbReference type="PROSITE" id="PS00195">
    <property type="entry name" value="GLUTAREDOXIN_1"/>
    <property type="match status" value="1"/>
</dbReference>
<dbReference type="InterPro" id="IPR002109">
    <property type="entry name" value="Glutaredoxin"/>
</dbReference>
<evidence type="ECO:0000256" key="3">
    <source>
        <dbReference type="ARBA" id="ARBA00022630"/>
    </source>
</evidence>
<proteinExistence type="inferred from homology"/>
<dbReference type="InterPro" id="IPR036249">
    <property type="entry name" value="Thioredoxin-like_sf"/>
</dbReference>
<feature type="domain" description="FAD/NAD(P)-binding" evidence="10">
    <location>
        <begin position="101"/>
        <end position="389"/>
    </location>
</feature>
<dbReference type="Pfam" id="PF00462">
    <property type="entry name" value="Glutaredoxin"/>
    <property type="match status" value="1"/>
</dbReference>
<keyword evidence="2" id="KW-0813">Transport</keyword>
<comment type="similarity">
    <text evidence="1">Belongs to the glutaredoxin family.</text>
</comment>
<keyword evidence="8" id="KW-0676">Redox-active center</keyword>
<dbReference type="EC" id="1.8.1.-" evidence="11"/>
<dbReference type="SUPFAM" id="SSF52833">
    <property type="entry name" value="Thioredoxin-like"/>
    <property type="match status" value="1"/>
</dbReference>
<dbReference type="InterPro" id="IPR036188">
    <property type="entry name" value="FAD/NAD-bd_sf"/>
</dbReference>
<reference evidence="11" key="1">
    <citation type="submission" date="2021-01" db="EMBL/GenBank/DDBJ databases">
        <title>Genomic Encyclopedia of Type Strains, Phase IV (KMG-IV): sequencing the most valuable type-strain genomes for metagenomic binning, comparative biology and taxonomic classification.</title>
        <authorList>
            <person name="Goeker M."/>
        </authorList>
    </citation>
    <scope>NUCLEOTIDE SEQUENCE</scope>
    <source>
        <strain evidence="11">DSM 23230</strain>
    </source>
</reference>
<evidence type="ECO:0000256" key="1">
    <source>
        <dbReference type="ARBA" id="ARBA00007787"/>
    </source>
</evidence>
<dbReference type="GO" id="GO:0045454">
    <property type="term" value="P:cell redox homeostasis"/>
    <property type="evidence" value="ECO:0007669"/>
    <property type="project" value="InterPro"/>
</dbReference>
<dbReference type="AlphaFoldDB" id="A0A939BNM4"/>
<keyword evidence="3" id="KW-0285">Flavoprotein</keyword>
<dbReference type="PANTHER" id="PTHR48105">
    <property type="entry name" value="THIOREDOXIN REDUCTASE 1-RELATED-RELATED"/>
    <property type="match status" value="1"/>
</dbReference>
<keyword evidence="4" id="KW-0274">FAD</keyword>
<dbReference type="PRINTS" id="PR00368">
    <property type="entry name" value="FADPNR"/>
</dbReference>
<dbReference type="PROSITE" id="PS51354">
    <property type="entry name" value="GLUTAREDOXIN_2"/>
    <property type="match status" value="1"/>
</dbReference>
<keyword evidence="5" id="KW-0249">Electron transport</keyword>
<dbReference type="InterPro" id="IPR023753">
    <property type="entry name" value="FAD/NAD-binding_dom"/>
</dbReference>
<organism evidence="11 12">
    <name type="scientific">Halanaerobacter jeridensis</name>
    <dbReference type="NCBI Taxonomy" id="706427"/>
    <lineage>
        <taxon>Bacteria</taxon>
        <taxon>Bacillati</taxon>
        <taxon>Bacillota</taxon>
        <taxon>Clostridia</taxon>
        <taxon>Halanaerobiales</taxon>
        <taxon>Halobacteroidaceae</taxon>
        <taxon>Halanaerobacter</taxon>
    </lineage>
</organism>
<evidence type="ECO:0000313" key="12">
    <source>
        <dbReference type="Proteomes" id="UP000774000"/>
    </source>
</evidence>
<evidence type="ECO:0000256" key="6">
    <source>
        <dbReference type="ARBA" id="ARBA00023002"/>
    </source>
</evidence>
<evidence type="ECO:0000259" key="9">
    <source>
        <dbReference type="Pfam" id="PF00462"/>
    </source>
</evidence>
<dbReference type="Gene3D" id="3.40.30.10">
    <property type="entry name" value="Glutaredoxin"/>
    <property type="match status" value="1"/>
</dbReference>
<name>A0A939BNM4_9FIRM</name>
<keyword evidence="7" id="KW-1015">Disulfide bond</keyword>
<dbReference type="InterPro" id="IPR011767">
    <property type="entry name" value="GLR_AS"/>
</dbReference>
<keyword evidence="12" id="KW-1185">Reference proteome</keyword>
<evidence type="ECO:0000256" key="7">
    <source>
        <dbReference type="ARBA" id="ARBA00023157"/>
    </source>
</evidence>
<comment type="caution">
    <text evidence="11">The sequence shown here is derived from an EMBL/GenBank/DDBJ whole genome shotgun (WGS) entry which is preliminary data.</text>
</comment>
<evidence type="ECO:0000259" key="10">
    <source>
        <dbReference type="Pfam" id="PF07992"/>
    </source>
</evidence>
<protein>
    <submittedName>
        <fullName evidence="11">Alkyl hydroperoxide reductase subunit F</fullName>
        <ecNumber evidence="11">1.8.1.-</ecNumber>
    </submittedName>
</protein>
<sequence length="402" mass="43486">MSRENQPEIEIYTLTWCPYCNKAKSFLKSKGFSFKEYNIDEGSGVKKEMVKRTDGAKTVPQIFIDDQLVGGYDSMMAMKESGELYDLLDIDPGKNFEQLWDVIVIGSGPAGLNTALYGARKGLDILILSSALGGQMIDTGEIDNYLGMEGAQGPDLLQSFWEHVDKYDVSLELGATVSNVEKNDEEIIVETKGGQQGRARSVVVASGTTNRELGVDGEKKLKGKGVHYCATCDGYMYEGEPVAIIGGGNAGLEAALDLVKLGCEVDLIEVQSELTGDAVLSDKVYERDGINVHTATNVKEIVGNKEAGKVDSLVVEDSNTGSENKLDVNGVFIEIGLLPNSDFIKDKVEVNEMNEIVINDNNETSVEGIWAAGDVTNVKDKQIIVSAAEGAKAALRINEYLD</sequence>
<dbReference type="EMBL" id="JAFBDQ010000002">
    <property type="protein sequence ID" value="MBM7555742.1"/>
    <property type="molecule type" value="Genomic_DNA"/>
</dbReference>
<evidence type="ECO:0000256" key="5">
    <source>
        <dbReference type="ARBA" id="ARBA00022982"/>
    </source>
</evidence>
<evidence type="ECO:0000256" key="8">
    <source>
        <dbReference type="ARBA" id="ARBA00023284"/>
    </source>
</evidence>